<proteinExistence type="predicted"/>
<gene>
    <name evidence="1" type="ORF">E6C76_14020</name>
</gene>
<dbReference type="PANTHER" id="PTHR35566:SF1">
    <property type="entry name" value="TYPE VI SECRETION SYSTEM BASEPLATE COMPONENT TSSK1"/>
    <property type="match status" value="1"/>
</dbReference>
<dbReference type="EMBL" id="SSOC01000005">
    <property type="protein sequence ID" value="THF63701.1"/>
    <property type="molecule type" value="Genomic_DNA"/>
</dbReference>
<dbReference type="OrthoDB" id="9775333at2"/>
<evidence type="ECO:0000313" key="2">
    <source>
        <dbReference type="Proteomes" id="UP000308430"/>
    </source>
</evidence>
<accession>A0A4S4AUQ3</accession>
<dbReference type="NCBIfam" id="TIGR03353">
    <property type="entry name" value="VI_chp_4"/>
    <property type="match status" value="1"/>
</dbReference>
<dbReference type="RefSeq" id="WP_136348862.1">
    <property type="nucleotide sequence ID" value="NZ_SSOC01000005.1"/>
</dbReference>
<dbReference type="Pfam" id="PF05936">
    <property type="entry name" value="T6SS_VasE"/>
    <property type="match status" value="1"/>
</dbReference>
<evidence type="ECO:0000313" key="1">
    <source>
        <dbReference type="EMBL" id="THF63701.1"/>
    </source>
</evidence>
<organism evidence="1 2">
    <name type="scientific">Pseudothauera nasutitermitis</name>
    <dbReference type="NCBI Taxonomy" id="2565930"/>
    <lineage>
        <taxon>Bacteria</taxon>
        <taxon>Pseudomonadati</taxon>
        <taxon>Pseudomonadota</taxon>
        <taxon>Betaproteobacteria</taxon>
        <taxon>Rhodocyclales</taxon>
        <taxon>Zoogloeaceae</taxon>
        <taxon>Pseudothauera</taxon>
    </lineage>
</organism>
<comment type="caution">
    <text evidence="1">The sequence shown here is derived from an EMBL/GenBank/DDBJ whole genome shotgun (WGS) entry which is preliminary data.</text>
</comment>
<dbReference type="PANTHER" id="PTHR35566">
    <property type="entry name" value="BLR3599 PROTEIN"/>
    <property type="match status" value="1"/>
</dbReference>
<dbReference type="InterPro" id="IPR010263">
    <property type="entry name" value="T6SS_TssK"/>
</dbReference>
<name>A0A4S4AUQ3_9RHOO</name>
<keyword evidence="2" id="KW-1185">Reference proteome</keyword>
<evidence type="ECO:0008006" key="3">
    <source>
        <dbReference type="Google" id="ProtNLM"/>
    </source>
</evidence>
<dbReference type="Proteomes" id="UP000308430">
    <property type="component" value="Unassembled WGS sequence"/>
</dbReference>
<dbReference type="AlphaFoldDB" id="A0A4S4AUQ3"/>
<reference evidence="1 2" key="1">
    <citation type="submission" date="2019-04" db="EMBL/GenBank/DDBJ databases">
        <title>Azoarcus nasutitermitis sp. nov. isolated from termite nest.</title>
        <authorList>
            <person name="Lin S.-Y."/>
            <person name="Hameed A."/>
            <person name="Hsu Y.-H."/>
            <person name="Young C.-C."/>
        </authorList>
    </citation>
    <scope>NUCLEOTIDE SEQUENCE [LARGE SCALE GENOMIC DNA]</scope>
    <source>
        <strain evidence="1 2">CC-YHH838</strain>
    </source>
</reference>
<protein>
    <recommendedName>
        <fullName evidence="3">Type VI secretion system protein ImpJ</fullName>
    </recommendedName>
</protein>
<sequence>MTDMDDFLPDAVLWSEGMLLSPQHFQQHDIHTQALVHQRLLGVSAHCWGVRCLEIDKVRLARGEICVTKFAGIMPDGLPLVVSDQDGRAPGAIDVNAQCTQAGKPVRVHLALPPRTGALAVPSTSMRRYEGLPGMETLDEVTGFGDVAVERGRARVGLFTADQLPTGYPAVPLLEVERDAQGGIVLSSYHPPMLCLGASDFLGEQGLLGRFVALREAMWDKLRELVGTAQDDAPEAFAVMGAETRAHLAMARSLSACLPLLDAVLVDPRCTPPQAWRALAQVAGQMSAIGSNPRPPVMEPYAHADCFKPFQAVIDFVQRKLALIHTDWESLSFARVRDGVFARRLPDDTQDVVYIELRPRDGQTIRDLQGWIEQAHIAGEDLQPTLRERRHPGAGRRLLSARDAGALGLRSDAIVCELRNQRVELAQHGDADCFRAGRSILVHGEAAGAPAAVILHHRKQPRPAQQTARGAVPLHA</sequence>